<evidence type="ECO:0000313" key="3">
    <source>
        <dbReference type="EMBL" id="BFF93228.1"/>
    </source>
</evidence>
<keyword evidence="4" id="KW-1185">Reference proteome</keyword>
<protein>
    <submittedName>
        <fullName evidence="3">Uncharacterized protein</fullName>
    </submittedName>
</protein>
<sequence length="529" mass="61082">MPYLKRKSNEPPPQSLTVTTESIRVGRMRAPNIIDHGMRPKLSKLPSGQDINRTRYRLTEDEKAMWVTTDTEVIGVEKKYMHQMGKDLDNYFNFKLTDNGKDLQKAEPTNKDKDNDKKVLKSPKLATIQEEALEENIDCFGLLKPSEFINTVELQSCAKTANALRKSLQWLQEATRPVTVQTIDNVRDLHRSATRVCGTSTYRTKKEIGVLSKKKMQLNPKAQLMKEKAERMEAVMNEIKMYQDKKNDYKNTEKDANNNTEKYFQLEQDHSSNKDHSYIGAIEDLYEMTSNMEVPQNSDIALQEFEQNERNCMSRIVINSQSFNSSDKNNNSIEDCSVIYKNDNILQNTDSTTTQSENYIGLGSKKHSRKHEQSRSKYNEIPKIYTGYSVTNVKQPNQQHARYQSLSKSKKAQPKDLNMNKYLKPFKAMKNIQAISLDTLTKAKDNVQQIKASFQLPKLSKCNGKYNSLTIFHSKSTVQYLVWAPTLCLTAIFFLSLVLFVRFVFVKPAPTFWELLLKYLIKKLRHISI</sequence>
<keyword evidence="1" id="KW-0175">Coiled coil</keyword>
<evidence type="ECO:0000256" key="1">
    <source>
        <dbReference type="SAM" id="Coils"/>
    </source>
</evidence>
<keyword evidence="2" id="KW-0472">Membrane</keyword>
<dbReference type="AlphaFoldDB" id="A0AAU9FBZ2"/>
<organism evidence="3 4">
    <name type="scientific">Drosophila madeirensis</name>
    <name type="common">Fruit fly</name>
    <dbReference type="NCBI Taxonomy" id="30013"/>
    <lineage>
        <taxon>Eukaryota</taxon>
        <taxon>Metazoa</taxon>
        <taxon>Ecdysozoa</taxon>
        <taxon>Arthropoda</taxon>
        <taxon>Hexapoda</taxon>
        <taxon>Insecta</taxon>
        <taxon>Pterygota</taxon>
        <taxon>Neoptera</taxon>
        <taxon>Endopterygota</taxon>
        <taxon>Diptera</taxon>
        <taxon>Brachycera</taxon>
        <taxon>Muscomorpha</taxon>
        <taxon>Ephydroidea</taxon>
        <taxon>Drosophilidae</taxon>
        <taxon>Drosophila</taxon>
        <taxon>Sophophora</taxon>
    </lineage>
</organism>
<name>A0AAU9FBZ2_DROMD</name>
<reference evidence="3 4" key="1">
    <citation type="submission" date="2024-02" db="EMBL/GenBank/DDBJ databases">
        <title>A chromosome-level genome assembly of Drosophila madeirensis, a fruit fly species endemic to Madeira island.</title>
        <authorList>
            <person name="Tomihara K."/>
            <person name="Llopart A."/>
            <person name="Yamamoto D."/>
        </authorList>
    </citation>
    <scope>NUCLEOTIDE SEQUENCE [LARGE SCALE GENOMIC DNA]</scope>
    <source>
        <strain evidence="3 4">RF1</strain>
    </source>
</reference>
<keyword evidence="2" id="KW-0812">Transmembrane</keyword>
<evidence type="ECO:0000256" key="2">
    <source>
        <dbReference type="SAM" id="Phobius"/>
    </source>
</evidence>
<dbReference type="EMBL" id="AP029264">
    <property type="protein sequence ID" value="BFF93228.1"/>
    <property type="molecule type" value="Genomic_DNA"/>
</dbReference>
<keyword evidence="2" id="KW-1133">Transmembrane helix</keyword>
<feature type="coiled-coil region" evidence="1">
    <location>
        <begin position="225"/>
        <end position="269"/>
    </location>
</feature>
<dbReference type="Proteomes" id="UP001500889">
    <property type="component" value="Chromosome U"/>
</dbReference>
<feature type="transmembrane region" description="Helical" evidence="2">
    <location>
        <begin position="480"/>
        <end position="505"/>
    </location>
</feature>
<proteinExistence type="predicted"/>
<accession>A0AAU9FBZ2</accession>
<gene>
    <name evidence="3" type="ORF">DMAD_11119</name>
</gene>
<evidence type="ECO:0000313" key="4">
    <source>
        <dbReference type="Proteomes" id="UP001500889"/>
    </source>
</evidence>